<dbReference type="EMBL" id="KZ107840">
    <property type="protein sequence ID" value="OSS51492.1"/>
    <property type="molecule type" value="Genomic_DNA"/>
</dbReference>
<keyword evidence="1" id="KW-1133">Transmembrane helix</keyword>
<accession>A0A1Y2M689</accession>
<organism evidence="2 3">
    <name type="scientific">Epicoccum nigrum</name>
    <name type="common">Soil fungus</name>
    <name type="synonym">Epicoccum purpurascens</name>
    <dbReference type="NCBI Taxonomy" id="105696"/>
    <lineage>
        <taxon>Eukaryota</taxon>
        <taxon>Fungi</taxon>
        <taxon>Dikarya</taxon>
        <taxon>Ascomycota</taxon>
        <taxon>Pezizomycotina</taxon>
        <taxon>Dothideomycetes</taxon>
        <taxon>Pleosporomycetidae</taxon>
        <taxon>Pleosporales</taxon>
        <taxon>Pleosporineae</taxon>
        <taxon>Didymellaceae</taxon>
        <taxon>Epicoccum</taxon>
    </lineage>
</organism>
<evidence type="ECO:0000313" key="2">
    <source>
        <dbReference type="EMBL" id="OSS51492.1"/>
    </source>
</evidence>
<proteinExistence type="predicted"/>
<keyword evidence="1" id="KW-0472">Membrane</keyword>
<evidence type="ECO:0000256" key="1">
    <source>
        <dbReference type="SAM" id="Phobius"/>
    </source>
</evidence>
<keyword evidence="3" id="KW-1185">Reference proteome</keyword>
<feature type="transmembrane region" description="Helical" evidence="1">
    <location>
        <begin position="81"/>
        <end position="101"/>
    </location>
</feature>
<reference evidence="2 3" key="1">
    <citation type="journal article" date="2017" name="Genome Announc.">
        <title>Genome sequence of the saprophytic ascomycete Epicoccum nigrum ICMP 19927 strain isolated from New Zealand.</title>
        <authorList>
            <person name="Fokin M."/>
            <person name="Fleetwood D."/>
            <person name="Weir B.S."/>
            <person name="Villas-Boas S.G."/>
        </authorList>
    </citation>
    <scope>NUCLEOTIDE SEQUENCE [LARGE SCALE GENOMIC DNA]</scope>
    <source>
        <strain evidence="2 3">ICMP 19927</strain>
    </source>
</reference>
<dbReference type="OMA" id="NTESWRM"/>
<name>A0A1Y2M689_EPING</name>
<dbReference type="Proteomes" id="UP000193240">
    <property type="component" value="Unassembled WGS sequence"/>
</dbReference>
<keyword evidence="1" id="KW-0812">Transmembrane</keyword>
<evidence type="ECO:0000313" key="3">
    <source>
        <dbReference type="Proteomes" id="UP000193240"/>
    </source>
</evidence>
<dbReference type="AlphaFoldDB" id="A0A1Y2M689"/>
<sequence length="102" mass="11763">MVYRDDDDDSSRLPDGFERIGYDADTQVYTFKSPEGELYESASGNRYGELWPVGQRPQLSQRDIEANNEMLEGGNTESWRMLMPFGILIFLFFVLVFTVIAH</sequence>
<dbReference type="InParanoid" id="A0A1Y2M689"/>
<gene>
    <name evidence="2" type="ORF">B5807_03458</name>
</gene>
<protein>
    <submittedName>
        <fullName evidence="2">Uncharacterized protein</fullName>
    </submittedName>
</protein>